<proteinExistence type="predicted"/>
<organism evidence="2 3">
    <name type="scientific">Virgisporangium aliadipatigenens</name>
    <dbReference type="NCBI Taxonomy" id="741659"/>
    <lineage>
        <taxon>Bacteria</taxon>
        <taxon>Bacillati</taxon>
        <taxon>Actinomycetota</taxon>
        <taxon>Actinomycetes</taxon>
        <taxon>Micromonosporales</taxon>
        <taxon>Micromonosporaceae</taxon>
        <taxon>Virgisporangium</taxon>
    </lineage>
</organism>
<dbReference type="SUPFAM" id="SSF52833">
    <property type="entry name" value="Thioredoxin-like"/>
    <property type="match status" value="1"/>
</dbReference>
<dbReference type="Gene3D" id="3.40.30.10">
    <property type="entry name" value="Glutaredoxin"/>
    <property type="match status" value="1"/>
</dbReference>
<dbReference type="InterPro" id="IPR036249">
    <property type="entry name" value="Thioredoxin-like_sf"/>
</dbReference>
<dbReference type="PANTHER" id="PTHR42852:SF17">
    <property type="entry name" value="THIOREDOXIN-LIKE PROTEIN HI_1115"/>
    <property type="match status" value="1"/>
</dbReference>
<dbReference type="PANTHER" id="PTHR42852">
    <property type="entry name" value="THIOL:DISULFIDE INTERCHANGE PROTEIN DSBE"/>
    <property type="match status" value="1"/>
</dbReference>
<keyword evidence="3" id="KW-1185">Reference proteome</keyword>
<dbReference type="InterPro" id="IPR013766">
    <property type="entry name" value="Thioredoxin_domain"/>
</dbReference>
<sequence>MAAPAVLLPLTDGSVLNVADLWAQRPVVLVFFSSWCTQCAARQDALSELARGYADRVLFVGVAAEDKDTDLQDYLRAHRVDYPVAVDRTRAVWESYAVREPPAIALVAPGGALLRGFTGGLDAPALDARLRELILA</sequence>
<evidence type="ECO:0000313" key="2">
    <source>
        <dbReference type="EMBL" id="GIJ44174.1"/>
    </source>
</evidence>
<dbReference type="Proteomes" id="UP000619260">
    <property type="component" value="Unassembled WGS sequence"/>
</dbReference>
<evidence type="ECO:0000259" key="1">
    <source>
        <dbReference type="PROSITE" id="PS51352"/>
    </source>
</evidence>
<dbReference type="InterPro" id="IPR050553">
    <property type="entry name" value="Thioredoxin_ResA/DsbE_sf"/>
</dbReference>
<dbReference type="InterPro" id="IPR000866">
    <property type="entry name" value="AhpC/TSA"/>
</dbReference>
<accession>A0A8J3YFF8</accession>
<name>A0A8J3YFF8_9ACTN</name>
<reference evidence="2" key="1">
    <citation type="submission" date="2021-01" db="EMBL/GenBank/DDBJ databases">
        <title>Whole genome shotgun sequence of Virgisporangium aliadipatigenens NBRC 105644.</title>
        <authorList>
            <person name="Komaki H."/>
            <person name="Tamura T."/>
        </authorList>
    </citation>
    <scope>NUCLEOTIDE SEQUENCE</scope>
    <source>
        <strain evidence="2">NBRC 105644</strain>
    </source>
</reference>
<dbReference type="GO" id="GO:0016209">
    <property type="term" value="F:antioxidant activity"/>
    <property type="evidence" value="ECO:0007669"/>
    <property type="project" value="InterPro"/>
</dbReference>
<dbReference type="Pfam" id="PF00578">
    <property type="entry name" value="AhpC-TSA"/>
    <property type="match status" value="1"/>
</dbReference>
<evidence type="ECO:0000313" key="3">
    <source>
        <dbReference type="Proteomes" id="UP000619260"/>
    </source>
</evidence>
<protein>
    <recommendedName>
        <fullName evidence="1">Thioredoxin domain-containing protein</fullName>
    </recommendedName>
</protein>
<comment type="caution">
    <text evidence="2">The sequence shown here is derived from an EMBL/GenBank/DDBJ whole genome shotgun (WGS) entry which is preliminary data.</text>
</comment>
<dbReference type="GO" id="GO:0016491">
    <property type="term" value="F:oxidoreductase activity"/>
    <property type="evidence" value="ECO:0007669"/>
    <property type="project" value="InterPro"/>
</dbReference>
<gene>
    <name evidence="2" type="ORF">Val02_10600</name>
</gene>
<dbReference type="EMBL" id="BOPF01000003">
    <property type="protein sequence ID" value="GIJ44174.1"/>
    <property type="molecule type" value="Genomic_DNA"/>
</dbReference>
<dbReference type="PROSITE" id="PS51352">
    <property type="entry name" value="THIOREDOXIN_2"/>
    <property type="match status" value="1"/>
</dbReference>
<feature type="domain" description="Thioredoxin" evidence="1">
    <location>
        <begin position="1"/>
        <end position="135"/>
    </location>
</feature>
<dbReference type="AlphaFoldDB" id="A0A8J3YFF8"/>
<dbReference type="CDD" id="cd02966">
    <property type="entry name" value="TlpA_like_family"/>
    <property type="match status" value="1"/>
</dbReference>